<dbReference type="Proteomes" id="UP001058872">
    <property type="component" value="Chromosome"/>
</dbReference>
<evidence type="ECO:0000313" key="2">
    <source>
        <dbReference type="Proteomes" id="UP001058872"/>
    </source>
</evidence>
<reference evidence="1" key="1">
    <citation type="submission" date="2018-04" db="EMBL/GenBank/DDBJ databases">
        <title>Genomes of Endosymbiotic and Endophytic Bradyrhizobium Publication status.</title>
        <authorList>
            <person name="Guha S."/>
            <person name="Jorrin B."/>
            <person name="Sarkar M."/>
            <person name="Poole P.S."/>
            <person name="DasGupta M."/>
        </authorList>
    </citation>
    <scope>NUCLEOTIDE SEQUENCE</scope>
    <source>
        <strain evidence="1">WBOS16</strain>
    </source>
</reference>
<proteinExistence type="predicted"/>
<dbReference type="AlphaFoldDB" id="A0AAE9NB73"/>
<accession>A0AAE9NB73</accession>
<protein>
    <submittedName>
        <fullName evidence="1">Uncharacterized protein</fullName>
    </submittedName>
</protein>
<sequence>MCLPLLQPGLAELGPIESIEFLGVGPQGQDVYSVWHQGGASHWQIMLDRDATIISAFVTPGP</sequence>
<dbReference type="EMBL" id="CP028989">
    <property type="protein sequence ID" value="UUO65559.1"/>
    <property type="molecule type" value="Genomic_DNA"/>
</dbReference>
<organism evidence="1 2">
    <name type="scientific">Bradyrhizobium betae</name>
    <dbReference type="NCBI Taxonomy" id="244734"/>
    <lineage>
        <taxon>Bacteria</taxon>
        <taxon>Pseudomonadati</taxon>
        <taxon>Pseudomonadota</taxon>
        <taxon>Alphaproteobacteria</taxon>
        <taxon>Hyphomicrobiales</taxon>
        <taxon>Nitrobacteraceae</taxon>
        <taxon>Bradyrhizobium</taxon>
    </lineage>
</organism>
<dbReference type="RefSeq" id="WP_257176374.1">
    <property type="nucleotide sequence ID" value="NZ_CP028989.1"/>
</dbReference>
<gene>
    <name evidence="1" type="ORF">DCM83_10320</name>
</gene>
<evidence type="ECO:0000313" key="1">
    <source>
        <dbReference type="EMBL" id="UUO65559.1"/>
    </source>
</evidence>
<name>A0AAE9NB73_9BRAD</name>